<gene>
    <name evidence="10" type="ORF">B0T24DRAFT_698332</name>
</gene>
<reference evidence="10" key="1">
    <citation type="journal article" date="2023" name="Mol. Phylogenet. Evol.">
        <title>Genome-scale phylogeny and comparative genomics of the fungal order Sordariales.</title>
        <authorList>
            <person name="Hensen N."/>
            <person name="Bonometti L."/>
            <person name="Westerberg I."/>
            <person name="Brannstrom I.O."/>
            <person name="Guillou S."/>
            <person name="Cros-Aarteil S."/>
            <person name="Calhoun S."/>
            <person name="Haridas S."/>
            <person name="Kuo A."/>
            <person name="Mondo S."/>
            <person name="Pangilinan J."/>
            <person name="Riley R."/>
            <person name="LaButti K."/>
            <person name="Andreopoulos B."/>
            <person name="Lipzen A."/>
            <person name="Chen C."/>
            <person name="Yan M."/>
            <person name="Daum C."/>
            <person name="Ng V."/>
            <person name="Clum A."/>
            <person name="Steindorff A."/>
            <person name="Ohm R.A."/>
            <person name="Martin F."/>
            <person name="Silar P."/>
            <person name="Natvig D.O."/>
            <person name="Lalanne C."/>
            <person name="Gautier V."/>
            <person name="Ament-Velasquez S.L."/>
            <person name="Kruys A."/>
            <person name="Hutchinson M.I."/>
            <person name="Powell A.J."/>
            <person name="Barry K."/>
            <person name="Miller A.N."/>
            <person name="Grigoriev I.V."/>
            <person name="Debuchy R."/>
            <person name="Gladieux P."/>
            <person name="Hiltunen Thoren M."/>
            <person name="Johannesson H."/>
        </authorList>
    </citation>
    <scope>NUCLEOTIDE SEQUENCE</scope>
    <source>
        <strain evidence="10">CBS 958.72</strain>
    </source>
</reference>
<dbReference type="PANTHER" id="PTHR48182">
    <property type="entry name" value="PROTEIN SERAC1"/>
    <property type="match status" value="1"/>
</dbReference>
<dbReference type="GO" id="GO:0016020">
    <property type="term" value="C:membrane"/>
    <property type="evidence" value="ECO:0007669"/>
    <property type="project" value="UniProtKB-SubCell"/>
</dbReference>
<dbReference type="InterPro" id="IPR029058">
    <property type="entry name" value="AB_hydrolase_fold"/>
</dbReference>
<feature type="domain" description="AB hydrolase-1" evidence="8">
    <location>
        <begin position="4"/>
        <end position="132"/>
    </location>
</feature>
<name>A0AAE0KFF0_9PEZI</name>
<dbReference type="EMBL" id="JAULSN010000003">
    <property type="protein sequence ID" value="KAK3375788.1"/>
    <property type="molecule type" value="Genomic_DNA"/>
</dbReference>
<evidence type="ECO:0000259" key="8">
    <source>
        <dbReference type="Pfam" id="PF12697"/>
    </source>
</evidence>
<keyword evidence="4" id="KW-0677">Repeat</keyword>
<keyword evidence="5" id="KW-0256">Endoplasmic reticulum</keyword>
<evidence type="ECO:0000313" key="11">
    <source>
        <dbReference type="Proteomes" id="UP001287356"/>
    </source>
</evidence>
<protein>
    <submittedName>
        <fullName evidence="10">Alpha/Beta hydrolase protein</fullName>
    </submittedName>
</protein>
<comment type="subcellular location">
    <subcellularLocation>
        <location evidence="2">Endoplasmic reticulum</location>
    </subcellularLocation>
    <subcellularLocation>
        <location evidence="3">Membrane</location>
    </subcellularLocation>
    <subcellularLocation>
        <location evidence="1">Mitochondrion</location>
    </subcellularLocation>
</comment>
<dbReference type="GO" id="GO:0005739">
    <property type="term" value="C:mitochondrion"/>
    <property type="evidence" value="ECO:0007669"/>
    <property type="project" value="UniProtKB-SubCell"/>
</dbReference>
<keyword evidence="6" id="KW-0496">Mitochondrion</keyword>
<dbReference type="Pfam" id="PF12697">
    <property type="entry name" value="Abhydrolase_6"/>
    <property type="match status" value="1"/>
</dbReference>
<evidence type="ECO:0000256" key="2">
    <source>
        <dbReference type="ARBA" id="ARBA00004240"/>
    </source>
</evidence>
<evidence type="ECO:0000256" key="5">
    <source>
        <dbReference type="ARBA" id="ARBA00022824"/>
    </source>
</evidence>
<evidence type="ECO:0000256" key="4">
    <source>
        <dbReference type="ARBA" id="ARBA00022737"/>
    </source>
</evidence>
<dbReference type="Proteomes" id="UP001287356">
    <property type="component" value="Unassembled WGS sequence"/>
</dbReference>
<evidence type="ECO:0000256" key="1">
    <source>
        <dbReference type="ARBA" id="ARBA00004173"/>
    </source>
</evidence>
<evidence type="ECO:0000256" key="3">
    <source>
        <dbReference type="ARBA" id="ARBA00004370"/>
    </source>
</evidence>
<organism evidence="10 11">
    <name type="scientific">Lasiosphaeria ovina</name>
    <dbReference type="NCBI Taxonomy" id="92902"/>
    <lineage>
        <taxon>Eukaryota</taxon>
        <taxon>Fungi</taxon>
        <taxon>Dikarya</taxon>
        <taxon>Ascomycota</taxon>
        <taxon>Pezizomycotina</taxon>
        <taxon>Sordariomycetes</taxon>
        <taxon>Sordariomycetidae</taxon>
        <taxon>Sordariales</taxon>
        <taxon>Lasiosphaeriaceae</taxon>
        <taxon>Lasiosphaeria</taxon>
    </lineage>
</organism>
<keyword evidence="7" id="KW-0472">Membrane</keyword>
<dbReference type="AlphaFoldDB" id="A0AAE0KFF0"/>
<evidence type="ECO:0000259" key="9">
    <source>
        <dbReference type="Pfam" id="PF24883"/>
    </source>
</evidence>
<feature type="non-terminal residue" evidence="10">
    <location>
        <position position="1"/>
    </location>
</feature>
<proteinExistence type="predicted"/>
<sequence length="419" mass="47032">VDIIAIHGLNGHPFNTWTHENGTLWLKDLLPGHLPGCRVYTYGYPSHVFSKSFMEVKEYARALVDWIRSERTRPILFVCHSLGGIVCKQVREHVPAHPDLLAGIVFFGTPHRGSNTGDLGRLVGVVINAVATATSAGLQRRPVRVDLLGGLEYDAKPLQELTDSVRNRLEGLKLVSFYETRPEPPFSSVIVEKHSATLGMPGEEISALNSSHRAMCRFPSGDGEYKLVLDAIKRIAKNPTRKPKRASTQSSQKTWSDTEKSCMSLFSRFDVSEYQTRLPTPAQGTCQWIMKHPLFASWLGKAGNALFWLTGHPGCGKTIMSFFLAKQLEEIPGSTSSVCIYFCDDKISTQRDANNILIGLIFQLIRQHRSLARHTSRFYQLHQQNIVQKFTALWELFKAIVLDSKYPKSQQTIIIIDAL</sequence>
<dbReference type="InterPro" id="IPR056884">
    <property type="entry name" value="NPHP3-like_N"/>
</dbReference>
<dbReference type="InterPro" id="IPR052374">
    <property type="entry name" value="SERAC1"/>
</dbReference>
<dbReference type="GO" id="GO:0005783">
    <property type="term" value="C:endoplasmic reticulum"/>
    <property type="evidence" value="ECO:0007669"/>
    <property type="project" value="UniProtKB-SubCell"/>
</dbReference>
<feature type="domain" description="Nephrocystin 3-like N-terminal" evidence="9">
    <location>
        <begin position="284"/>
        <end position="419"/>
    </location>
</feature>
<feature type="non-terminal residue" evidence="10">
    <location>
        <position position="419"/>
    </location>
</feature>
<evidence type="ECO:0000313" key="10">
    <source>
        <dbReference type="EMBL" id="KAK3375788.1"/>
    </source>
</evidence>
<accession>A0AAE0KFF0</accession>
<dbReference type="InterPro" id="IPR027417">
    <property type="entry name" value="P-loop_NTPase"/>
</dbReference>
<dbReference type="Gene3D" id="3.40.50.1820">
    <property type="entry name" value="alpha/beta hydrolase"/>
    <property type="match status" value="1"/>
</dbReference>
<dbReference type="InterPro" id="IPR000073">
    <property type="entry name" value="AB_hydrolase_1"/>
</dbReference>
<keyword evidence="10" id="KW-0378">Hydrolase</keyword>
<reference evidence="10" key="2">
    <citation type="submission" date="2023-06" db="EMBL/GenBank/DDBJ databases">
        <authorList>
            <consortium name="Lawrence Berkeley National Laboratory"/>
            <person name="Haridas S."/>
            <person name="Hensen N."/>
            <person name="Bonometti L."/>
            <person name="Westerberg I."/>
            <person name="Brannstrom I.O."/>
            <person name="Guillou S."/>
            <person name="Cros-Aarteil S."/>
            <person name="Calhoun S."/>
            <person name="Kuo A."/>
            <person name="Mondo S."/>
            <person name="Pangilinan J."/>
            <person name="Riley R."/>
            <person name="Labutti K."/>
            <person name="Andreopoulos B."/>
            <person name="Lipzen A."/>
            <person name="Chen C."/>
            <person name="Yanf M."/>
            <person name="Daum C."/>
            <person name="Ng V."/>
            <person name="Clum A."/>
            <person name="Steindorff A."/>
            <person name="Ohm R."/>
            <person name="Martin F."/>
            <person name="Silar P."/>
            <person name="Natvig D."/>
            <person name="Lalanne C."/>
            <person name="Gautier V."/>
            <person name="Ament-Velasquez S.L."/>
            <person name="Kruys A."/>
            <person name="Hutchinson M.I."/>
            <person name="Powell A.J."/>
            <person name="Barry K."/>
            <person name="Miller A.N."/>
            <person name="Grigoriev I.V."/>
            <person name="Debuchy R."/>
            <person name="Gladieux P."/>
            <person name="Thoren M.H."/>
            <person name="Johannesson H."/>
        </authorList>
    </citation>
    <scope>NUCLEOTIDE SEQUENCE</scope>
    <source>
        <strain evidence="10">CBS 958.72</strain>
    </source>
</reference>
<dbReference type="Pfam" id="PF24883">
    <property type="entry name" value="NPHP3_N"/>
    <property type="match status" value="1"/>
</dbReference>
<dbReference type="Gene3D" id="3.40.50.300">
    <property type="entry name" value="P-loop containing nucleotide triphosphate hydrolases"/>
    <property type="match status" value="1"/>
</dbReference>
<keyword evidence="11" id="KW-1185">Reference proteome</keyword>
<dbReference type="PANTHER" id="PTHR48182:SF2">
    <property type="entry name" value="PROTEIN SERAC1"/>
    <property type="match status" value="1"/>
</dbReference>
<comment type="caution">
    <text evidence="10">The sequence shown here is derived from an EMBL/GenBank/DDBJ whole genome shotgun (WGS) entry which is preliminary data.</text>
</comment>
<dbReference type="SUPFAM" id="SSF53474">
    <property type="entry name" value="alpha/beta-Hydrolases"/>
    <property type="match status" value="1"/>
</dbReference>
<dbReference type="GO" id="GO:0016787">
    <property type="term" value="F:hydrolase activity"/>
    <property type="evidence" value="ECO:0007669"/>
    <property type="project" value="UniProtKB-KW"/>
</dbReference>
<evidence type="ECO:0000256" key="7">
    <source>
        <dbReference type="ARBA" id="ARBA00023136"/>
    </source>
</evidence>
<evidence type="ECO:0000256" key="6">
    <source>
        <dbReference type="ARBA" id="ARBA00023128"/>
    </source>
</evidence>